<reference evidence="1 2" key="1">
    <citation type="submission" date="2018-11" db="EMBL/GenBank/DDBJ databases">
        <title>Trebonia kvetii gen.nov., sp.nov., a novel acidophilic actinobacterium, and proposal of the new actinobacterial family Treboniaceae fam. nov.</title>
        <authorList>
            <person name="Rapoport D."/>
            <person name="Sagova-Mareckova M."/>
            <person name="Sedlacek I."/>
            <person name="Provaznik J."/>
            <person name="Kralova S."/>
            <person name="Pavlinic D."/>
            <person name="Benes V."/>
            <person name="Kopecky J."/>
        </authorList>
    </citation>
    <scope>NUCLEOTIDE SEQUENCE [LARGE SCALE GENOMIC DNA]</scope>
    <source>
        <strain evidence="1 2">15Tr583</strain>
    </source>
</reference>
<dbReference type="AlphaFoldDB" id="A0A6P2BY79"/>
<dbReference type="SUPFAM" id="SSF50346">
    <property type="entry name" value="PRC-barrel domain"/>
    <property type="match status" value="1"/>
</dbReference>
<comment type="caution">
    <text evidence="1">The sequence shown here is derived from an EMBL/GenBank/DDBJ whole genome shotgun (WGS) entry which is preliminary data.</text>
</comment>
<evidence type="ECO:0000313" key="1">
    <source>
        <dbReference type="EMBL" id="TVZ03870.1"/>
    </source>
</evidence>
<dbReference type="OrthoDB" id="3712018at2"/>
<evidence type="ECO:0000313" key="2">
    <source>
        <dbReference type="Proteomes" id="UP000460272"/>
    </source>
</evidence>
<gene>
    <name evidence="1" type="ORF">EAS64_15600</name>
</gene>
<dbReference type="InterPro" id="IPR011033">
    <property type="entry name" value="PRC_barrel-like_sf"/>
</dbReference>
<sequence length="77" mass="8396">MFEAANIRKWRGQDVVDAQRHKIGELEAVYVDTATDPPSFGTFIMGVVVSRGALVLGARKRVSEQDHVCGKLVPLTG</sequence>
<name>A0A6P2BY79_9ACTN</name>
<keyword evidence="2" id="KW-1185">Reference proteome</keyword>
<protein>
    <recommendedName>
        <fullName evidence="3">PRC-barrel domain containing protein</fullName>
    </recommendedName>
</protein>
<dbReference type="EMBL" id="RPFW01000003">
    <property type="protein sequence ID" value="TVZ03870.1"/>
    <property type="molecule type" value="Genomic_DNA"/>
</dbReference>
<proteinExistence type="predicted"/>
<organism evidence="1 2">
    <name type="scientific">Trebonia kvetii</name>
    <dbReference type="NCBI Taxonomy" id="2480626"/>
    <lineage>
        <taxon>Bacteria</taxon>
        <taxon>Bacillati</taxon>
        <taxon>Actinomycetota</taxon>
        <taxon>Actinomycetes</taxon>
        <taxon>Streptosporangiales</taxon>
        <taxon>Treboniaceae</taxon>
        <taxon>Trebonia</taxon>
    </lineage>
</organism>
<dbReference type="Proteomes" id="UP000460272">
    <property type="component" value="Unassembled WGS sequence"/>
</dbReference>
<evidence type="ECO:0008006" key="3">
    <source>
        <dbReference type="Google" id="ProtNLM"/>
    </source>
</evidence>
<accession>A0A6P2BY79</accession>